<dbReference type="Pfam" id="PF00005">
    <property type="entry name" value="ABC_tran"/>
    <property type="match status" value="1"/>
</dbReference>
<dbReference type="InterPro" id="IPR027417">
    <property type="entry name" value="P-loop_NTPase"/>
</dbReference>
<dbReference type="InterPro" id="IPR002933">
    <property type="entry name" value="Peptidase_M20"/>
</dbReference>
<dbReference type="GO" id="GO:0016887">
    <property type="term" value="F:ATP hydrolysis activity"/>
    <property type="evidence" value="ECO:0007669"/>
    <property type="project" value="InterPro"/>
</dbReference>
<dbReference type="Proteomes" id="UP000182400">
    <property type="component" value="Unassembled WGS sequence"/>
</dbReference>
<evidence type="ECO:0000256" key="3">
    <source>
        <dbReference type="ARBA" id="ARBA00022801"/>
    </source>
</evidence>
<evidence type="ECO:0000256" key="4">
    <source>
        <dbReference type="ARBA" id="ARBA00022840"/>
    </source>
</evidence>
<dbReference type="PANTHER" id="PTHR32494:SF5">
    <property type="entry name" value="ALLANTOATE AMIDOHYDROLASE"/>
    <property type="match status" value="1"/>
</dbReference>
<dbReference type="SUPFAM" id="SSF55031">
    <property type="entry name" value="Bacterial exopeptidase dimerisation domain"/>
    <property type="match status" value="1"/>
</dbReference>
<keyword evidence="4" id="KW-0067">ATP-binding</keyword>
<keyword evidence="3" id="KW-0378">Hydrolase</keyword>
<dbReference type="GO" id="GO:0016813">
    <property type="term" value="F:hydrolase activity, acting on carbon-nitrogen (but not peptide) bonds, in linear amidines"/>
    <property type="evidence" value="ECO:0007669"/>
    <property type="project" value="InterPro"/>
</dbReference>
<dbReference type="RefSeq" id="WP_083413269.1">
    <property type="nucleotide sequence ID" value="NZ_FOWP01000005.1"/>
</dbReference>
<protein>
    <submittedName>
        <fullName evidence="6">Amidase, hydantoinase/carbamoylase family</fullName>
    </submittedName>
</protein>
<dbReference type="SMART" id="SM00382">
    <property type="entry name" value="AAA"/>
    <property type="match status" value="1"/>
</dbReference>
<dbReference type="Gene3D" id="3.30.70.360">
    <property type="match status" value="1"/>
</dbReference>
<dbReference type="InterPro" id="IPR017871">
    <property type="entry name" value="ABC_transporter-like_CS"/>
</dbReference>
<evidence type="ECO:0000313" key="7">
    <source>
        <dbReference type="Proteomes" id="UP000182400"/>
    </source>
</evidence>
<dbReference type="InterPro" id="IPR011650">
    <property type="entry name" value="Peptidase_M20_dimer"/>
</dbReference>
<dbReference type="AlphaFoldDB" id="A0A1I5MI42"/>
<dbReference type="SUPFAM" id="SSF52540">
    <property type="entry name" value="P-loop containing nucleoside triphosphate hydrolases"/>
    <property type="match status" value="1"/>
</dbReference>
<evidence type="ECO:0000256" key="1">
    <source>
        <dbReference type="ARBA" id="ARBA00006153"/>
    </source>
</evidence>
<organism evidence="6 7">
    <name type="scientific">Ectopseudomonas composti</name>
    <dbReference type="NCBI Taxonomy" id="658457"/>
    <lineage>
        <taxon>Bacteria</taxon>
        <taxon>Pseudomonadati</taxon>
        <taxon>Pseudomonadota</taxon>
        <taxon>Gammaproteobacteria</taxon>
        <taxon>Pseudomonadales</taxon>
        <taxon>Pseudomonadaceae</taxon>
        <taxon>Ectopseudomonas</taxon>
    </lineage>
</organism>
<dbReference type="STRING" id="658457.SAMN05216601_105213"/>
<dbReference type="InterPro" id="IPR010158">
    <property type="entry name" value="Amidase_Cbmase"/>
</dbReference>
<dbReference type="InterPro" id="IPR003593">
    <property type="entry name" value="AAA+_ATPase"/>
</dbReference>
<accession>A0A1I5MI42</accession>
<proteinExistence type="inferred from homology"/>
<dbReference type="EMBL" id="FOWP01000005">
    <property type="protein sequence ID" value="SFP09180.1"/>
    <property type="molecule type" value="Genomic_DNA"/>
</dbReference>
<dbReference type="SUPFAM" id="SSF53187">
    <property type="entry name" value="Zn-dependent exopeptidases"/>
    <property type="match status" value="1"/>
</dbReference>
<dbReference type="CDD" id="cd03262">
    <property type="entry name" value="ABC_HisP_GlnQ"/>
    <property type="match status" value="1"/>
</dbReference>
<name>A0A1I5MI42_9GAMM</name>
<evidence type="ECO:0000256" key="2">
    <source>
        <dbReference type="ARBA" id="ARBA00022741"/>
    </source>
</evidence>
<dbReference type="InterPro" id="IPR036264">
    <property type="entry name" value="Bact_exopeptidase_dim_dom"/>
</dbReference>
<sequence>MSNLPLLELRGVGKSYGANRVLQGFDLSVHAGEIVSLIGPSGSGKTTALRCMNFLEAYDEGEVWIDGQLLGYSGPGRKPRDQDSPAAIAEVRRPLSMVFQQFNLWPHMTVLENVMAPLLLGKGMNKGEARALAESALQRVGLAAKADAYPARLSGGQQQRVGIARALAVKPRLMLLDEPTSALDPELVEEVLQVIRSLADDGMTMVMVTHEMSFAAQISSQVVFMEAGRIVETGAPGEMFQQPATERLKQFLKPWFNRSLSPRAEVTAVRVMNAVRGERLQGLLTTLADFGGLEGGGMNRQALSAEDLDARAWLIGEARRIGCRVWTDACANLFIRRDGLEDLPPVMTGSHIDTQPNGGRYDGCYGVMAGLECLLALHDQNLRTRRPIELVVWTNEEGSRFSPGAMGSSAFVEPQRMSAYRGSLDANGISLGQALDAHAERFADLPLREKIAAHAFVELHIEQGPVLERAEVPLGVVSGIQGVRWYQIRCQGASAHAGTTPMDMRRDAMLQATRCLPAIEALAERLAGAEQRLTFGRWQVKPNSINTVAGDVTFSIDFRHADPAVLEAFDAELPNCLPEGAELQPLFSHPPVAFEAGIVEVLQQAADATGEASLSLRSGAFHDAMYLAGHCPTGMLFVPSRDGISHNPNEYTEPSQLEAGARALAWSLVQLAEQV</sequence>
<dbReference type="Pfam" id="PF01546">
    <property type="entry name" value="Peptidase_M20"/>
    <property type="match status" value="1"/>
</dbReference>
<dbReference type="PROSITE" id="PS50893">
    <property type="entry name" value="ABC_TRANSPORTER_2"/>
    <property type="match status" value="1"/>
</dbReference>
<gene>
    <name evidence="6" type="ORF">SAMN05216601_105213</name>
</gene>
<dbReference type="NCBIfam" id="TIGR01879">
    <property type="entry name" value="hydantase"/>
    <property type="match status" value="1"/>
</dbReference>
<dbReference type="GO" id="GO:0005524">
    <property type="term" value="F:ATP binding"/>
    <property type="evidence" value="ECO:0007669"/>
    <property type="project" value="UniProtKB-KW"/>
</dbReference>
<dbReference type="PANTHER" id="PTHR32494">
    <property type="entry name" value="ALLANTOATE DEIMINASE-RELATED"/>
    <property type="match status" value="1"/>
</dbReference>
<dbReference type="OrthoDB" id="9808195at2"/>
<dbReference type="PROSITE" id="PS00211">
    <property type="entry name" value="ABC_TRANSPORTER_1"/>
    <property type="match status" value="1"/>
</dbReference>
<evidence type="ECO:0000259" key="5">
    <source>
        <dbReference type="PROSITE" id="PS50893"/>
    </source>
</evidence>
<evidence type="ECO:0000313" key="6">
    <source>
        <dbReference type="EMBL" id="SFP09180.1"/>
    </source>
</evidence>
<dbReference type="CDD" id="cd03884">
    <property type="entry name" value="M20_bAS"/>
    <property type="match status" value="1"/>
</dbReference>
<reference evidence="6 7" key="1">
    <citation type="submission" date="2016-10" db="EMBL/GenBank/DDBJ databases">
        <authorList>
            <person name="de Groot N.N."/>
        </authorList>
    </citation>
    <scope>NUCLEOTIDE SEQUENCE [LARGE SCALE GENOMIC DNA]</scope>
    <source>
        <strain evidence="6 7">CCUG 59231</strain>
    </source>
</reference>
<feature type="domain" description="ABC transporter" evidence="5">
    <location>
        <begin position="7"/>
        <end position="252"/>
    </location>
</feature>
<dbReference type="Gene3D" id="3.40.50.300">
    <property type="entry name" value="P-loop containing nucleotide triphosphate hydrolases"/>
    <property type="match status" value="1"/>
</dbReference>
<comment type="similarity">
    <text evidence="1">Belongs to the peptidase M20 family.</text>
</comment>
<dbReference type="Pfam" id="PF07687">
    <property type="entry name" value="M20_dimer"/>
    <property type="match status" value="1"/>
</dbReference>
<dbReference type="InterPro" id="IPR003439">
    <property type="entry name" value="ABC_transporter-like_ATP-bd"/>
</dbReference>
<dbReference type="Gene3D" id="3.40.630.10">
    <property type="entry name" value="Zn peptidases"/>
    <property type="match status" value="1"/>
</dbReference>
<keyword evidence="2" id="KW-0547">Nucleotide-binding</keyword>